<dbReference type="InterPro" id="IPR003200">
    <property type="entry name" value="Nict_dMeBzImd_PRibTrfase"/>
</dbReference>
<keyword evidence="2" id="KW-0808">Transferase</keyword>
<keyword evidence="2" id="KW-0328">Glycosyltransferase</keyword>
<sequence length="357" mass="38281">METSDSSINVSKPNNPLFLCVLSNTKTSHIEKISGAGKTAELTDYTPVGDAEIVETGDIITAPILPMTPPYDTPTPSLTTRAALKLADIPHMFINSGLNFTPEVPFVDMKTSPGEDIREPVTVPDAKDIFERAYKIGKKIQTKTDFLMIGESIAGGTTTAMAVLNALGYDGNVSSSSSLNPVELKTEVVKEGMDASGVTFGSLRDNPIHAIKTLGDPMMPTVAGVVTGFKESNNASRVVLAGGTQMAAIFSVIKHLGYNTDNISIVTTQYVVNDKTANFEKLTTEMLGVPMDFVDPEYGKSSHPGLRRYEAGDVKEGVGAGGAIYLARLMGIPVDDVRKEVERMLEIFASKKIQEQV</sequence>
<dbReference type="RefSeq" id="WP_013195309.1">
    <property type="nucleotide sequence ID" value="NC_014253.1"/>
</dbReference>
<evidence type="ECO:0000256" key="1">
    <source>
        <dbReference type="HAMAP-Rule" id="MF_01086"/>
    </source>
</evidence>
<dbReference type="InterPro" id="IPR036087">
    <property type="entry name" value="Nict_dMeBzImd_PRibTrfase_sf"/>
</dbReference>
<keyword evidence="3" id="KW-1185">Reference proteome</keyword>
<dbReference type="KEGG" id="mev:Metev_1913"/>
<dbReference type="CDD" id="cd02439">
    <property type="entry name" value="DMB-PRT_CobT"/>
    <property type="match status" value="1"/>
</dbReference>
<dbReference type="PANTHER" id="PTHR38811:SF1">
    <property type="entry name" value="UPF0284 PROTEIN SLL1500"/>
    <property type="match status" value="1"/>
</dbReference>
<evidence type="ECO:0000313" key="3">
    <source>
        <dbReference type="Proteomes" id="UP000000391"/>
    </source>
</evidence>
<dbReference type="Gene3D" id="3.40.50.10210">
    <property type="match status" value="1"/>
</dbReference>
<dbReference type="SUPFAM" id="SSF52733">
    <property type="entry name" value="Nicotinate mononucleotide:5,6-dimethylbenzimidazole phosphoribosyltransferase (CobT)"/>
    <property type="match status" value="1"/>
</dbReference>
<name>D7EA73_METEZ</name>
<dbReference type="GeneID" id="9347572"/>
<dbReference type="InterPro" id="IPR002805">
    <property type="entry name" value="Nict_dMeBzImd_PRibTrfase_arc"/>
</dbReference>
<dbReference type="HOGENOM" id="CLU_053134_0_0_2"/>
<dbReference type="Proteomes" id="UP000000391">
    <property type="component" value="Chromosome"/>
</dbReference>
<accession>D7EA73</accession>
<gene>
    <name evidence="2" type="ordered locus">Metev_1913</name>
</gene>
<dbReference type="NCBIfam" id="TIGR00303">
    <property type="entry name" value="nicotinate mononucleotide-dependent phosphoribosyltransferase CobT"/>
    <property type="match status" value="1"/>
</dbReference>
<dbReference type="AlphaFoldDB" id="D7EA73"/>
<reference evidence="2 3" key="1">
    <citation type="submission" date="2010-06" db="EMBL/GenBank/DDBJ databases">
        <title>Complete sequence chromosome of Methanohalobium evestigatum Z-7303.</title>
        <authorList>
            <consortium name="US DOE Joint Genome Institute"/>
            <person name="Lucas S."/>
            <person name="Copeland A."/>
            <person name="Lapidus A."/>
            <person name="Cheng J.-F."/>
            <person name="Bruce D."/>
            <person name="Goodwin L."/>
            <person name="Pitluck S."/>
            <person name="Saunders E."/>
            <person name="Detter J.C."/>
            <person name="Han C."/>
            <person name="Tapia R."/>
            <person name="Land M."/>
            <person name="Hauser L."/>
            <person name="Kyrpides N."/>
            <person name="Mikhailova N."/>
            <person name="Sieprawska-Lupa M."/>
            <person name="Whitman W.B."/>
            <person name="Anderson I."/>
            <person name="Woyke T."/>
        </authorList>
    </citation>
    <scope>NUCLEOTIDE SEQUENCE [LARGE SCALE GENOMIC DNA]</scope>
    <source>
        <strain evidence="3">ATCC BAA-1072 / DSM 3721 / NBRC 107634 / OCM 161 / Z-7303</strain>
    </source>
</reference>
<dbReference type="NCBIfam" id="NF003372">
    <property type="entry name" value="PRK04447.1-5"/>
    <property type="match status" value="1"/>
</dbReference>
<proteinExistence type="inferred from homology"/>
<dbReference type="STRING" id="644295.Metev_1913"/>
<organism evidence="2 3">
    <name type="scientific">Methanohalobium evestigatum (strain ATCC BAA-1072 / DSM 3721 / NBRC 107634 / OCM 161 / Z-7303)</name>
    <dbReference type="NCBI Taxonomy" id="644295"/>
    <lineage>
        <taxon>Archaea</taxon>
        <taxon>Methanobacteriati</taxon>
        <taxon>Methanobacteriota</taxon>
        <taxon>Stenosarchaea group</taxon>
        <taxon>Methanomicrobia</taxon>
        <taxon>Methanosarcinales</taxon>
        <taxon>Methanosarcinaceae</taxon>
        <taxon>Methanohalobium</taxon>
    </lineage>
</organism>
<dbReference type="EMBL" id="CP002069">
    <property type="protein sequence ID" value="ADI74744.1"/>
    <property type="molecule type" value="Genomic_DNA"/>
</dbReference>
<dbReference type="HAMAP" id="MF_01086">
    <property type="entry name" value="UPF0284"/>
    <property type="match status" value="1"/>
</dbReference>
<comment type="similarity">
    <text evidence="1">Belongs to the UPF0284 family.</text>
</comment>
<dbReference type="PANTHER" id="PTHR38811">
    <property type="match status" value="1"/>
</dbReference>
<dbReference type="OrthoDB" id="9136at2157"/>
<protein>
    <recommendedName>
        <fullName evidence="1">UPF0284 protein Metev_1913</fullName>
    </recommendedName>
</protein>
<dbReference type="GO" id="GO:0008939">
    <property type="term" value="F:nicotinate-nucleotide-dimethylbenzimidazole phosphoribosyltransferase activity"/>
    <property type="evidence" value="ECO:0007669"/>
    <property type="project" value="InterPro"/>
</dbReference>
<evidence type="ECO:0000313" key="2">
    <source>
        <dbReference type="EMBL" id="ADI74744.1"/>
    </source>
</evidence>